<feature type="region of interest" description="Disordered" evidence="8">
    <location>
        <begin position="1"/>
        <end position="23"/>
    </location>
</feature>
<keyword evidence="6 9" id="KW-1133">Transmembrane helix</keyword>
<dbReference type="PANTHER" id="PTHR12154">
    <property type="entry name" value="GLYCOSYL TRANSFERASE-RELATED"/>
    <property type="match status" value="1"/>
</dbReference>
<evidence type="ECO:0000256" key="3">
    <source>
        <dbReference type="ARBA" id="ARBA00017467"/>
    </source>
</evidence>
<evidence type="ECO:0000313" key="10">
    <source>
        <dbReference type="EMBL" id="CAD8680276.1"/>
    </source>
</evidence>
<keyword evidence="5" id="KW-0256">Endoplasmic reticulum</keyword>
<dbReference type="PANTHER" id="PTHR12154:SF4">
    <property type="entry name" value="UDP-N-ACETYLGLUCOSAMINE TRANSFERASE SUBUNIT ALG14 HOMOLOG"/>
    <property type="match status" value="1"/>
</dbReference>
<dbReference type="GO" id="GO:0004577">
    <property type="term" value="F:N-acetylglucosaminyldiphosphodolichol N-acetylglucosaminyltransferase activity"/>
    <property type="evidence" value="ECO:0007669"/>
    <property type="project" value="TreeGrafter"/>
</dbReference>
<dbReference type="SUPFAM" id="SSF53756">
    <property type="entry name" value="UDP-Glycosyltransferase/glycogen phosphorylase"/>
    <property type="match status" value="1"/>
</dbReference>
<evidence type="ECO:0000256" key="8">
    <source>
        <dbReference type="SAM" id="MobiDB-lite"/>
    </source>
</evidence>
<evidence type="ECO:0000256" key="9">
    <source>
        <dbReference type="SAM" id="Phobius"/>
    </source>
</evidence>
<reference evidence="10" key="1">
    <citation type="submission" date="2021-01" db="EMBL/GenBank/DDBJ databases">
        <authorList>
            <person name="Corre E."/>
            <person name="Pelletier E."/>
            <person name="Niang G."/>
            <person name="Scheremetjew M."/>
            <person name="Finn R."/>
            <person name="Kale V."/>
            <person name="Holt S."/>
            <person name="Cochrane G."/>
            <person name="Meng A."/>
            <person name="Brown T."/>
            <person name="Cohen L."/>
        </authorList>
    </citation>
    <scope>NUCLEOTIDE SEQUENCE</scope>
    <source>
        <strain evidence="10">SAG 11-49</strain>
    </source>
</reference>
<evidence type="ECO:0000256" key="4">
    <source>
        <dbReference type="ARBA" id="ARBA00022692"/>
    </source>
</evidence>
<dbReference type="Gene3D" id="3.40.50.2000">
    <property type="entry name" value="Glycogen Phosphorylase B"/>
    <property type="match status" value="1"/>
</dbReference>
<dbReference type="InterPro" id="IPR013969">
    <property type="entry name" value="Oligosacch_biosynth_Alg14"/>
</dbReference>
<sequence length="251" mass="28083">MVPRFDVERGSLEGWDGSDADDGDTNPAMQRKLRNLVLAAFTIVMAIEALVLIVLLCVFKAPKPKRDPKKPLKTLVVLGSGGHTAEMLKVVEKLDRQRYTPRTYVAATTDTHSTRKAGELEKRMSPDGKASDVELYAIPRSREVGQSYITSVFTTLRACLYAGMLVWKEAPDVIIANGPGTCIPICAAAYILRQLHVRWCEVVYVESIARVNKLSLSGKILYHSRIADLFLVQWESLVKRYPRAVFADRVY</sequence>
<dbReference type="GO" id="GO:0043541">
    <property type="term" value="C:UDP-N-acetylglucosamine transferase complex"/>
    <property type="evidence" value="ECO:0007669"/>
    <property type="project" value="TreeGrafter"/>
</dbReference>
<accession>A0A7S0RKA0</accession>
<proteinExistence type="inferred from homology"/>
<comment type="similarity">
    <text evidence="2">Belongs to the ALG14 family.</text>
</comment>
<organism evidence="10">
    <name type="scientific">Chlamydomonas leiostraca</name>
    <dbReference type="NCBI Taxonomy" id="1034604"/>
    <lineage>
        <taxon>Eukaryota</taxon>
        <taxon>Viridiplantae</taxon>
        <taxon>Chlorophyta</taxon>
        <taxon>core chlorophytes</taxon>
        <taxon>Chlorophyceae</taxon>
        <taxon>CS clade</taxon>
        <taxon>Chlamydomonadales</taxon>
        <taxon>Chlamydomonadaceae</taxon>
        <taxon>Chlamydomonas</taxon>
    </lineage>
</organism>
<gene>
    <name evidence="10" type="ORF">CLEI1391_LOCUS9491</name>
</gene>
<evidence type="ECO:0000256" key="5">
    <source>
        <dbReference type="ARBA" id="ARBA00022824"/>
    </source>
</evidence>
<protein>
    <recommendedName>
        <fullName evidence="3">UDP-N-acetylglucosamine transferase subunit ALG14</fullName>
    </recommendedName>
</protein>
<feature type="transmembrane region" description="Helical" evidence="9">
    <location>
        <begin position="36"/>
        <end position="59"/>
    </location>
</feature>
<dbReference type="GO" id="GO:0006488">
    <property type="term" value="P:dolichol-linked oligosaccharide biosynthetic process"/>
    <property type="evidence" value="ECO:0007669"/>
    <property type="project" value="InterPro"/>
</dbReference>
<evidence type="ECO:0000256" key="6">
    <source>
        <dbReference type="ARBA" id="ARBA00022989"/>
    </source>
</evidence>
<comment type="subcellular location">
    <subcellularLocation>
        <location evidence="1">Endoplasmic reticulum membrane</location>
        <topology evidence="1">Single-pass membrane protein</topology>
    </subcellularLocation>
</comment>
<evidence type="ECO:0000256" key="7">
    <source>
        <dbReference type="ARBA" id="ARBA00023136"/>
    </source>
</evidence>
<dbReference type="AlphaFoldDB" id="A0A7S0RKA0"/>
<dbReference type="EMBL" id="HBFB01016933">
    <property type="protein sequence ID" value="CAD8680276.1"/>
    <property type="molecule type" value="Transcribed_RNA"/>
</dbReference>
<name>A0A7S0RKA0_9CHLO</name>
<feature type="compositionally biased region" description="Basic and acidic residues" evidence="8">
    <location>
        <begin position="1"/>
        <end position="11"/>
    </location>
</feature>
<evidence type="ECO:0000256" key="2">
    <source>
        <dbReference type="ARBA" id="ARBA00009731"/>
    </source>
</evidence>
<dbReference type="Pfam" id="PF08660">
    <property type="entry name" value="Alg14"/>
    <property type="match status" value="1"/>
</dbReference>
<evidence type="ECO:0000256" key="1">
    <source>
        <dbReference type="ARBA" id="ARBA00004389"/>
    </source>
</evidence>
<keyword evidence="7 9" id="KW-0472">Membrane</keyword>
<keyword evidence="4 9" id="KW-0812">Transmembrane</keyword>